<dbReference type="InterPro" id="IPR036322">
    <property type="entry name" value="WD40_repeat_dom_sf"/>
</dbReference>
<feature type="compositionally biased region" description="Pro residues" evidence="10">
    <location>
        <begin position="887"/>
        <end position="902"/>
    </location>
</feature>
<dbReference type="SUPFAM" id="SSF50978">
    <property type="entry name" value="WD40 repeat-like"/>
    <property type="match status" value="1"/>
</dbReference>
<feature type="region of interest" description="Disordered" evidence="10">
    <location>
        <begin position="832"/>
        <end position="907"/>
    </location>
</feature>
<evidence type="ECO:0000313" key="13">
    <source>
        <dbReference type="Proteomes" id="UP001291926"/>
    </source>
</evidence>
<evidence type="ECO:0000256" key="7">
    <source>
        <dbReference type="ARBA" id="ARBA00022892"/>
    </source>
</evidence>
<evidence type="ECO:0000256" key="2">
    <source>
        <dbReference type="ARBA" id="ARBA00009358"/>
    </source>
</evidence>
<dbReference type="Gene3D" id="2.130.10.10">
    <property type="entry name" value="YVTN repeat-like/Quinoprotein amine dehydrogenase"/>
    <property type="match status" value="1"/>
</dbReference>
<protein>
    <recommendedName>
        <fullName evidence="11">Sec16 Sec23-binding domain-containing protein</fullName>
    </recommendedName>
</protein>
<evidence type="ECO:0000256" key="8">
    <source>
        <dbReference type="ARBA" id="ARBA00022927"/>
    </source>
</evidence>
<accession>A0ABR0CI99</accession>
<feature type="compositionally biased region" description="Polar residues" evidence="10">
    <location>
        <begin position="972"/>
        <end position="989"/>
    </location>
</feature>
<feature type="domain" description="Sec16 Sec23-binding" evidence="11">
    <location>
        <begin position="568"/>
        <end position="765"/>
    </location>
</feature>
<dbReference type="PANTHER" id="PTHR13923:SF11">
    <property type="entry name" value="SECRETORY 31, ISOFORM D"/>
    <property type="match status" value="1"/>
</dbReference>
<sequence length="1139" mass="123601">MAWCIKGVNRSALSAFSPDGAYMAAGTMAGAVDLQFSSSANLDIFELDFASDDRQLILSGTAPSSERINRLSWGKGNADSDSDEYSLGLIAGGLVDGNIGLWNPKALIRSDKENAFVGNLSRHRGPVRGLEFNSLTPHLLASGADEGDICIWDVSTPSEPTHFPPLKGSGSATQGEISFLSWNSKVQHILASTSTNGTTVVWDLKKQKPVISFSDSIRRRCSVLQWNPNVATQLIVASDEDNSPSLRLWDMRNIITPVKEFVGHTKGVIAMSWCPIDSSYLLTCAKDNRTICWDTVSGEIVAELPAGTNWNFDVHWYSKIPGVISASSFDGKIGIYNIEGCGRYGVGESGFGADLVICAAHLRAPKWYKRKAGVSFGFGGKLISFHSTESPAGSSEVYVHNLVSENSLVSRSSDFEAAIQNGDRSAVKLFCEKKSQESESEEERETWGFMKAMFAEDGTARSNLLSHLGFSLPAEESDKIQNDVSEQANALVLDESTTNKEEFSGNKESALFPTDNGEDFFNNLPSPKADTPMSTSKSEFVIDDSVKESQQEIDGQEENSDPSFDDAVQRALVVGDYKGAVAQCISADRLADALVIAHVGGVSLWERTRDQYLKTSRAPYLKVVVSAMVNNDLMSIANTRPLKSWRETLALFCTFAQAEEWTILCDTLATRLMSAGDSAAATLCYICAGNIDKAVEIWSKNLSIEHDGKPYVERLQDLMEKTIVFALATEQKRFSASLCMLVEKYAEILASQGLLKTAMQYLNLLGTEELSTELMILRDRIALSTEPEKEIEKTVTYENTKLQTGPAYGADDQLSYGVVDASQRYYSDIAPSQMQQTVPSSPYGENYQQMPFGRGYNAPASYQPAPSSYQPAPQPNIPQPAIFVPSPAAPAPMGSFPPPPGNTQPAAKFVPANPPLLRNVEQYQQPSSLGSQLYPGAANPNYQSGPPGVSAYGANTSQVGPTPAQKMPGQFLPSNPQSRGFTPVSNSGVQRPGMNPTQPPSPTQPAPVQPPVAPAAPPPTVQTVDTSNVPAQQKPVIATLTRLFNETSEALGGSRANPAKKREIEDNSKKLGALFAKLNSGDISKNAAEKLVQLCQALDRGDFATALQIQVLLTTSDWDECNFWLATLKRMIKTRQNFR</sequence>
<dbReference type="PROSITE" id="PS50082">
    <property type="entry name" value="WD_REPEATS_2"/>
    <property type="match status" value="2"/>
</dbReference>
<dbReference type="Proteomes" id="UP001291926">
    <property type="component" value="Unassembled WGS sequence"/>
</dbReference>
<evidence type="ECO:0000256" key="4">
    <source>
        <dbReference type="ARBA" id="ARBA00022574"/>
    </source>
</evidence>
<gene>
    <name evidence="12" type="ORF">RD792_015790</name>
</gene>
<feature type="repeat" description="WD" evidence="9">
    <location>
        <begin position="261"/>
        <end position="303"/>
    </location>
</feature>
<keyword evidence="8" id="KW-0653">Protein transport</keyword>
<keyword evidence="7" id="KW-0931">ER-Golgi transport</keyword>
<keyword evidence="4 9" id="KW-0853">WD repeat</keyword>
<evidence type="ECO:0000259" key="11">
    <source>
        <dbReference type="Pfam" id="PF12931"/>
    </source>
</evidence>
<dbReference type="PROSITE" id="PS50294">
    <property type="entry name" value="WD_REPEATS_REGION"/>
    <property type="match status" value="1"/>
</dbReference>
<feature type="compositionally biased region" description="Pro residues" evidence="10">
    <location>
        <begin position="997"/>
        <end position="1020"/>
    </location>
</feature>
<feature type="compositionally biased region" description="Low complexity" evidence="10">
    <location>
        <begin position="856"/>
        <end position="871"/>
    </location>
</feature>
<dbReference type="EMBL" id="JAYDYQ010002688">
    <property type="protein sequence ID" value="KAK4476630.1"/>
    <property type="molecule type" value="Genomic_DNA"/>
</dbReference>
<dbReference type="InterPro" id="IPR015943">
    <property type="entry name" value="WD40/YVTN_repeat-like_dom_sf"/>
</dbReference>
<dbReference type="Pfam" id="PF12931">
    <property type="entry name" value="TPR_Sec16"/>
    <property type="match status" value="1"/>
</dbReference>
<evidence type="ECO:0000313" key="12">
    <source>
        <dbReference type="EMBL" id="KAK4476630.1"/>
    </source>
</evidence>
<keyword evidence="13" id="KW-1185">Reference proteome</keyword>
<feature type="region of interest" description="Disordered" evidence="10">
    <location>
        <begin position="925"/>
        <end position="1032"/>
    </location>
</feature>
<comment type="subcellular location">
    <subcellularLocation>
        <location evidence="1">Endoplasmic reticulum</location>
    </subcellularLocation>
</comment>
<evidence type="ECO:0000256" key="1">
    <source>
        <dbReference type="ARBA" id="ARBA00004240"/>
    </source>
</evidence>
<dbReference type="PANTHER" id="PTHR13923">
    <property type="entry name" value="SEC31-RELATED PROTEIN"/>
    <property type="match status" value="1"/>
</dbReference>
<dbReference type="InterPro" id="IPR001680">
    <property type="entry name" value="WD40_rpt"/>
</dbReference>
<dbReference type="Gene3D" id="1.20.940.10">
    <property type="entry name" value="Functional domain of the splicing factor Prp18"/>
    <property type="match status" value="1"/>
</dbReference>
<dbReference type="Gene3D" id="1.25.40.1030">
    <property type="match status" value="1"/>
</dbReference>
<keyword evidence="3" id="KW-0813">Transport</keyword>
<evidence type="ECO:0000256" key="10">
    <source>
        <dbReference type="SAM" id="MobiDB-lite"/>
    </source>
</evidence>
<name>A0ABR0CI99_9LAMI</name>
<dbReference type="InterPro" id="IPR040251">
    <property type="entry name" value="SEC31-like"/>
</dbReference>
<dbReference type="Pfam" id="PF00400">
    <property type="entry name" value="WD40"/>
    <property type="match status" value="2"/>
</dbReference>
<evidence type="ECO:0000256" key="6">
    <source>
        <dbReference type="ARBA" id="ARBA00022824"/>
    </source>
</evidence>
<dbReference type="SMART" id="SM00320">
    <property type="entry name" value="WD40"/>
    <property type="match status" value="6"/>
</dbReference>
<proteinExistence type="inferred from homology"/>
<comment type="caution">
    <text evidence="12">The sequence shown here is derived from an EMBL/GenBank/DDBJ whole genome shotgun (WGS) entry which is preliminary data.</text>
</comment>
<comment type="similarity">
    <text evidence="2">Belongs to the WD repeat SEC31 family.</text>
</comment>
<evidence type="ECO:0000256" key="5">
    <source>
        <dbReference type="ARBA" id="ARBA00022737"/>
    </source>
</evidence>
<keyword evidence="6" id="KW-0256">Endoplasmic reticulum</keyword>
<evidence type="ECO:0000256" key="9">
    <source>
        <dbReference type="PROSITE-ProRule" id="PRU00221"/>
    </source>
</evidence>
<dbReference type="InterPro" id="IPR024298">
    <property type="entry name" value="Sec16_Sec23-bd"/>
</dbReference>
<keyword evidence="5" id="KW-0677">Repeat</keyword>
<evidence type="ECO:0000256" key="3">
    <source>
        <dbReference type="ARBA" id="ARBA00022448"/>
    </source>
</evidence>
<feature type="repeat" description="WD" evidence="9">
    <location>
        <begin position="120"/>
        <end position="162"/>
    </location>
</feature>
<reference evidence="12 13" key="1">
    <citation type="journal article" date="2023" name="bioRxiv">
        <title>Genome report: Whole genome sequence and annotation of Penstemon davidsonii.</title>
        <authorList>
            <person name="Ostevik K.L."/>
            <person name="Alabady M."/>
            <person name="Zhang M."/>
            <person name="Rausher M.D."/>
        </authorList>
    </citation>
    <scope>NUCLEOTIDE SEQUENCE [LARGE SCALE GENOMIC DNA]</scope>
    <source>
        <strain evidence="12">DNT005</strain>
        <tissue evidence="12">Whole leaf</tissue>
    </source>
</reference>
<organism evidence="12 13">
    <name type="scientific">Penstemon davidsonii</name>
    <dbReference type="NCBI Taxonomy" id="160366"/>
    <lineage>
        <taxon>Eukaryota</taxon>
        <taxon>Viridiplantae</taxon>
        <taxon>Streptophyta</taxon>
        <taxon>Embryophyta</taxon>
        <taxon>Tracheophyta</taxon>
        <taxon>Spermatophyta</taxon>
        <taxon>Magnoliopsida</taxon>
        <taxon>eudicotyledons</taxon>
        <taxon>Gunneridae</taxon>
        <taxon>Pentapetalae</taxon>
        <taxon>asterids</taxon>
        <taxon>lamiids</taxon>
        <taxon>Lamiales</taxon>
        <taxon>Plantaginaceae</taxon>
        <taxon>Cheloneae</taxon>
        <taxon>Penstemon</taxon>
    </lineage>
</organism>